<dbReference type="Proteomes" id="UP000562045">
    <property type="component" value="Unassembled WGS sequence"/>
</dbReference>
<protein>
    <submittedName>
        <fullName evidence="2">Uncharacterized protein</fullName>
    </submittedName>
</protein>
<evidence type="ECO:0000313" key="3">
    <source>
        <dbReference type="Proteomes" id="UP000562045"/>
    </source>
</evidence>
<evidence type="ECO:0000256" key="1">
    <source>
        <dbReference type="SAM" id="Phobius"/>
    </source>
</evidence>
<keyword evidence="1" id="KW-0472">Membrane</keyword>
<feature type="transmembrane region" description="Helical" evidence="1">
    <location>
        <begin position="52"/>
        <end position="71"/>
    </location>
</feature>
<organism evidence="2 3">
    <name type="scientific">Nocardioides aromaticivorans</name>
    <dbReference type="NCBI Taxonomy" id="200618"/>
    <lineage>
        <taxon>Bacteria</taxon>
        <taxon>Bacillati</taxon>
        <taxon>Actinomycetota</taxon>
        <taxon>Actinomycetes</taxon>
        <taxon>Propionibacteriales</taxon>
        <taxon>Nocardioidaceae</taxon>
        <taxon>Nocardioides</taxon>
    </lineage>
</organism>
<accession>A0A7Y9ZIQ7</accession>
<dbReference type="EMBL" id="JACBZM010000001">
    <property type="protein sequence ID" value="NYI46254.1"/>
    <property type="molecule type" value="Genomic_DNA"/>
</dbReference>
<dbReference type="AlphaFoldDB" id="A0A7Y9ZIQ7"/>
<dbReference type="RefSeq" id="WP_218864729.1">
    <property type="nucleotide sequence ID" value="NZ_JACBZM010000001.1"/>
</dbReference>
<proteinExistence type="predicted"/>
<reference evidence="2 3" key="1">
    <citation type="submission" date="2020-07" db="EMBL/GenBank/DDBJ databases">
        <title>Sequencing the genomes of 1000 actinobacteria strains.</title>
        <authorList>
            <person name="Klenk H.-P."/>
        </authorList>
    </citation>
    <scope>NUCLEOTIDE SEQUENCE [LARGE SCALE GENOMIC DNA]</scope>
    <source>
        <strain evidence="2 3">DSM 15131</strain>
    </source>
</reference>
<comment type="caution">
    <text evidence="2">The sequence shown here is derived from an EMBL/GenBank/DDBJ whole genome shotgun (WGS) entry which is preliminary data.</text>
</comment>
<keyword evidence="1" id="KW-1133">Transmembrane helix</keyword>
<evidence type="ECO:0000313" key="2">
    <source>
        <dbReference type="EMBL" id="NYI46254.1"/>
    </source>
</evidence>
<keyword evidence="1" id="KW-0812">Transmembrane</keyword>
<gene>
    <name evidence="2" type="ORF">BJ993_003334</name>
</gene>
<name>A0A7Y9ZIQ7_9ACTN</name>
<sequence>MIGLLDAFTCLVVACLLFPLGVWGRAQAHDLVVDALPSEEREHRIAVLRRGALTCQVVAVVFGAGAVLLLLV</sequence>